<organism evidence="2 3">
    <name type="scientific">Dendrobium catenatum</name>
    <dbReference type="NCBI Taxonomy" id="906689"/>
    <lineage>
        <taxon>Eukaryota</taxon>
        <taxon>Viridiplantae</taxon>
        <taxon>Streptophyta</taxon>
        <taxon>Embryophyta</taxon>
        <taxon>Tracheophyta</taxon>
        <taxon>Spermatophyta</taxon>
        <taxon>Magnoliopsida</taxon>
        <taxon>Liliopsida</taxon>
        <taxon>Asparagales</taxon>
        <taxon>Orchidaceae</taxon>
        <taxon>Epidendroideae</taxon>
        <taxon>Malaxideae</taxon>
        <taxon>Dendrobiinae</taxon>
        <taxon>Dendrobium</taxon>
    </lineage>
</organism>
<protein>
    <submittedName>
        <fullName evidence="2">Uncharacterized protein</fullName>
    </submittedName>
</protein>
<accession>A0A2I0XH43</accession>
<evidence type="ECO:0000256" key="1">
    <source>
        <dbReference type="SAM" id="SignalP"/>
    </source>
</evidence>
<name>A0A2I0XH43_9ASPA</name>
<proteinExistence type="predicted"/>
<keyword evidence="1" id="KW-0732">Signal</keyword>
<dbReference type="Proteomes" id="UP000233837">
    <property type="component" value="Unassembled WGS sequence"/>
</dbReference>
<reference evidence="2 3" key="2">
    <citation type="journal article" date="2017" name="Nature">
        <title>The Apostasia genome and the evolution of orchids.</title>
        <authorList>
            <person name="Zhang G.Q."/>
            <person name="Liu K.W."/>
            <person name="Li Z."/>
            <person name="Lohaus R."/>
            <person name="Hsiao Y.Y."/>
            <person name="Niu S.C."/>
            <person name="Wang J.Y."/>
            <person name="Lin Y.C."/>
            <person name="Xu Q."/>
            <person name="Chen L.J."/>
            <person name="Yoshida K."/>
            <person name="Fujiwara S."/>
            <person name="Wang Z.W."/>
            <person name="Zhang Y.Q."/>
            <person name="Mitsuda N."/>
            <person name="Wang M."/>
            <person name="Liu G.H."/>
            <person name="Pecoraro L."/>
            <person name="Huang H.X."/>
            <person name="Xiao X.J."/>
            <person name="Lin M."/>
            <person name="Wu X.Y."/>
            <person name="Wu W.L."/>
            <person name="Chen Y.Y."/>
            <person name="Chang S.B."/>
            <person name="Sakamoto S."/>
            <person name="Ohme-Takagi M."/>
            <person name="Yagi M."/>
            <person name="Zeng S.J."/>
            <person name="Shen C.Y."/>
            <person name="Yeh C.M."/>
            <person name="Luo Y.B."/>
            <person name="Tsai W.C."/>
            <person name="Van de Peer Y."/>
            <person name="Liu Z.J."/>
        </authorList>
    </citation>
    <scope>NUCLEOTIDE SEQUENCE [LARGE SCALE GENOMIC DNA]</scope>
    <source>
        <tissue evidence="2">The whole plant</tissue>
    </source>
</reference>
<feature type="chain" id="PRO_5014111242" evidence="1">
    <location>
        <begin position="20"/>
        <end position="128"/>
    </location>
</feature>
<gene>
    <name evidence="2" type="ORF">MA16_Dca009385</name>
</gene>
<keyword evidence="3" id="KW-1185">Reference proteome</keyword>
<evidence type="ECO:0000313" key="2">
    <source>
        <dbReference type="EMBL" id="PKU87237.1"/>
    </source>
</evidence>
<feature type="signal peptide" evidence="1">
    <location>
        <begin position="1"/>
        <end position="19"/>
    </location>
</feature>
<reference evidence="2 3" key="1">
    <citation type="journal article" date="2016" name="Sci. Rep.">
        <title>The Dendrobium catenatum Lindl. genome sequence provides insights into polysaccharide synthase, floral development and adaptive evolution.</title>
        <authorList>
            <person name="Zhang G.Q."/>
            <person name="Xu Q."/>
            <person name="Bian C."/>
            <person name="Tsai W.C."/>
            <person name="Yeh C.M."/>
            <person name="Liu K.W."/>
            <person name="Yoshida K."/>
            <person name="Zhang L.S."/>
            <person name="Chang S.B."/>
            <person name="Chen F."/>
            <person name="Shi Y."/>
            <person name="Su Y.Y."/>
            <person name="Zhang Y.Q."/>
            <person name="Chen L.J."/>
            <person name="Yin Y."/>
            <person name="Lin M."/>
            <person name="Huang H."/>
            <person name="Deng H."/>
            <person name="Wang Z.W."/>
            <person name="Zhu S.L."/>
            <person name="Zhao X."/>
            <person name="Deng C."/>
            <person name="Niu S.C."/>
            <person name="Huang J."/>
            <person name="Wang M."/>
            <person name="Liu G.H."/>
            <person name="Yang H.J."/>
            <person name="Xiao X.J."/>
            <person name="Hsiao Y.Y."/>
            <person name="Wu W.L."/>
            <person name="Chen Y.Y."/>
            <person name="Mitsuda N."/>
            <person name="Ohme-Takagi M."/>
            <person name="Luo Y.B."/>
            <person name="Van de Peer Y."/>
            <person name="Liu Z.J."/>
        </authorList>
    </citation>
    <scope>NUCLEOTIDE SEQUENCE [LARGE SCALE GENOMIC DNA]</scope>
    <source>
        <tissue evidence="2">The whole plant</tissue>
    </source>
</reference>
<sequence>MASELSWLSLTLLCAGAKAPNTNFAGNSPSTVPIPSPRSPPPLTAASPFLSSSLFPIIHLESASELVSTHMDSVIEFSAETRVKLRERYLSELISRRIYSWRQLEEIILGLNASVDRTSRWLASSSRH</sequence>
<evidence type="ECO:0000313" key="3">
    <source>
        <dbReference type="Proteomes" id="UP000233837"/>
    </source>
</evidence>
<dbReference type="EMBL" id="KZ501892">
    <property type="protein sequence ID" value="PKU87237.1"/>
    <property type="molecule type" value="Genomic_DNA"/>
</dbReference>
<dbReference type="AlphaFoldDB" id="A0A2I0XH43"/>